<proteinExistence type="inferred from homology"/>
<dbReference type="GO" id="GO:0051287">
    <property type="term" value="F:NAD binding"/>
    <property type="evidence" value="ECO:0007669"/>
    <property type="project" value="InterPro"/>
</dbReference>
<dbReference type="Pfam" id="PF02826">
    <property type="entry name" value="2-Hacid_dh_C"/>
    <property type="match status" value="1"/>
</dbReference>
<dbReference type="InterPro" id="IPR036291">
    <property type="entry name" value="NAD(P)-bd_dom_sf"/>
</dbReference>
<evidence type="ECO:0000256" key="5">
    <source>
        <dbReference type="RuleBase" id="RU003719"/>
    </source>
</evidence>
<keyword evidence="3 5" id="KW-0560">Oxidoreductase</keyword>
<dbReference type="PANTHER" id="PTHR42789:SF1">
    <property type="entry name" value="D-ISOMER SPECIFIC 2-HYDROXYACID DEHYDROGENASE FAMILY PROTEIN (AFU_ORTHOLOGUE AFUA_6G10090)"/>
    <property type="match status" value="1"/>
</dbReference>
<dbReference type="AlphaFoldDB" id="A0A8G2BDU7"/>
<dbReference type="InterPro" id="IPR029752">
    <property type="entry name" value="D-isomer_DH_CS1"/>
</dbReference>
<comment type="caution">
    <text evidence="8">The sequence shown here is derived from an EMBL/GenBank/DDBJ whole genome shotgun (WGS) entry which is preliminary data.</text>
</comment>
<evidence type="ECO:0000256" key="1">
    <source>
        <dbReference type="ARBA" id="ARBA00005854"/>
    </source>
</evidence>
<accession>A0A8G2BDU7</accession>
<evidence type="ECO:0000259" key="7">
    <source>
        <dbReference type="Pfam" id="PF02826"/>
    </source>
</evidence>
<sequence>MPKIAILDDYANAALTSADWSSLPDGFEPVVFTDNLVAVEPLVERLQEFEIVCAMRERTPFPGEVFRRLPNLKLFITSGMRNNAVDFATAKEMGVVTCGTESPGSSTVELTWALILGTMRNVAFDHLTMKQGGWQERTGSAVSGKTLGVVGLGKLGGMVAEIAPKFGLDVIAWSPNLKQERCDALGVEKVSKEELFSRADIVTIHMILSDRSRGLIGAEDLGRMKSSAILVNTSRGPIVDQQALIDALTTGKIRAGAVDVYDQEPLPADHPFRKIENLLTTPHVGYVTQESYRTFYSQMVENIQAWIDGAPKRVIGG</sequence>
<evidence type="ECO:0000259" key="6">
    <source>
        <dbReference type="Pfam" id="PF00389"/>
    </source>
</evidence>
<dbReference type="Gene3D" id="3.40.50.720">
    <property type="entry name" value="NAD(P)-binding Rossmann-like Domain"/>
    <property type="match status" value="2"/>
</dbReference>
<dbReference type="PROSITE" id="PS00065">
    <property type="entry name" value="D_2_HYDROXYACID_DH_1"/>
    <property type="match status" value="1"/>
</dbReference>
<feature type="domain" description="D-isomer specific 2-hydroxyacid dehydrogenase NAD-binding" evidence="7">
    <location>
        <begin position="113"/>
        <end position="285"/>
    </location>
</feature>
<dbReference type="Proteomes" id="UP000198615">
    <property type="component" value="Unassembled WGS sequence"/>
</dbReference>
<dbReference type="SUPFAM" id="SSF51735">
    <property type="entry name" value="NAD(P)-binding Rossmann-fold domains"/>
    <property type="match status" value="1"/>
</dbReference>
<keyword evidence="2" id="KW-0028">Amino-acid biosynthesis</keyword>
<evidence type="ECO:0000256" key="2">
    <source>
        <dbReference type="ARBA" id="ARBA00022605"/>
    </source>
</evidence>
<evidence type="ECO:0000256" key="4">
    <source>
        <dbReference type="ARBA" id="ARBA00023027"/>
    </source>
</evidence>
<evidence type="ECO:0000313" key="8">
    <source>
        <dbReference type="EMBL" id="SDF06715.1"/>
    </source>
</evidence>
<dbReference type="InterPro" id="IPR029753">
    <property type="entry name" value="D-isomer_DH_CS"/>
</dbReference>
<dbReference type="CDD" id="cd12169">
    <property type="entry name" value="PGDH_like_1"/>
    <property type="match status" value="1"/>
</dbReference>
<dbReference type="InterPro" id="IPR006140">
    <property type="entry name" value="D-isomer_DH_NAD-bd"/>
</dbReference>
<dbReference type="EMBL" id="FNBW01000001">
    <property type="protein sequence ID" value="SDF06715.1"/>
    <property type="molecule type" value="Genomic_DNA"/>
</dbReference>
<comment type="similarity">
    <text evidence="1 5">Belongs to the D-isomer specific 2-hydroxyacid dehydrogenase family.</text>
</comment>
<evidence type="ECO:0000256" key="3">
    <source>
        <dbReference type="ARBA" id="ARBA00023002"/>
    </source>
</evidence>
<dbReference type="Pfam" id="PF00389">
    <property type="entry name" value="2-Hacid_dh"/>
    <property type="match status" value="1"/>
</dbReference>
<name>A0A8G2BDU7_9PROT</name>
<protein>
    <submittedName>
        <fullName evidence="8">Phosphoglycerate dehydrogenase</fullName>
    </submittedName>
</protein>
<dbReference type="SUPFAM" id="SSF52283">
    <property type="entry name" value="Formate/glycerate dehydrogenase catalytic domain-like"/>
    <property type="match status" value="1"/>
</dbReference>
<dbReference type="PANTHER" id="PTHR42789">
    <property type="entry name" value="D-ISOMER SPECIFIC 2-HYDROXYACID DEHYDROGENASE FAMILY PROTEIN (AFU_ORTHOLOGUE AFUA_6G10090)"/>
    <property type="match status" value="1"/>
</dbReference>
<feature type="domain" description="D-isomer specific 2-hydroxyacid dehydrogenase catalytic" evidence="6">
    <location>
        <begin position="26"/>
        <end position="312"/>
    </location>
</feature>
<dbReference type="GO" id="GO:0008652">
    <property type="term" value="P:amino acid biosynthetic process"/>
    <property type="evidence" value="ECO:0007669"/>
    <property type="project" value="UniProtKB-KW"/>
</dbReference>
<keyword evidence="4" id="KW-0520">NAD</keyword>
<dbReference type="GO" id="GO:0016616">
    <property type="term" value="F:oxidoreductase activity, acting on the CH-OH group of donors, NAD or NADP as acceptor"/>
    <property type="evidence" value="ECO:0007669"/>
    <property type="project" value="InterPro"/>
</dbReference>
<dbReference type="PROSITE" id="PS00671">
    <property type="entry name" value="D_2_HYDROXYACID_DH_3"/>
    <property type="match status" value="1"/>
</dbReference>
<evidence type="ECO:0000313" key="9">
    <source>
        <dbReference type="Proteomes" id="UP000198615"/>
    </source>
</evidence>
<gene>
    <name evidence="8" type="ORF">SAMN05660686_00114</name>
</gene>
<keyword evidence="9" id="KW-1185">Reference proteome</keyword>
<dbReference type="InterPro" id="IPR006139">
    <property type="entry name" value="D-isomer_2_OHA_DH_cat_dom"/>
</dbReference>
<dbReference type="InterPro" id="IPR050857">
    <property type="entry name" value="D-2-hydroxyacid_DH"/>
</dbReference>
<organism evidence="8 9">
    <name type="scientific">Thalassobaculum litoreum DSM 18839</name>
    <dbReference type="NCBI Taxonomy" id="1123362"/>
    <lineage>
        <taxon>Bacteria</taxon>
        <taxon>Pseudomonadati</taxon>
        <taxon>Pseudomonadota</taxon>
        <taxon>Alphaproteobacteria</taxon>
        <taxon>Rhodospirillales</taxon>
        <taxon>Thalassobaculaceae</taxon>
        <taxon>Thalassobaculum</taxon>
    </lineage>
</organism>
<dbReference type="RefSeq" id="WP_245701876.1">
    <property type="nucleotide sequence ID" value="NZ_FNBW01000001.1"/>
</dbReference>
<reference evidence="8 9" key="1">
    <citation type="submission" date="2016-10" db="EMBL/GenBank/DDBJ databases">
        <authorList>
            <person name="Varghese N."/>
            <person name="Submissions S."/>
        </authorList>
    </citation>
    <scope>NUCLEOTIDE SEQUENCE [LARGE SCALE GENOMIC DNA]</scope>
    <source>
        <strain evidence="8 9">DSM 18839</strain>
    </source>
</reference>